<feature type="compositionally biased region" description="Gly residues" evidence="1">
    <location>
        <begin position="142"/>
        <end position="152"/>
    </location>
</feature>
<organism evidence="2">
    <name type="scientific">uncultured Thermomicrobiales bacterium</name>
    <dbReference type="NCBI Taxonomy" id="1645740"/>
    <lineage>
        <taxon>Bacteria</taxon>
        <taxon>Pseudomonadati</taxon>
        <taxon>Thermomicrobiota</taxon>
        <taxon>Thermomicrobia</taxon>
        <taxon>Thermomicrobiales</taxon>
        <taxon>environmental samples</taxon>
    </lineage>
</organism>
<feature type="compositionally biased region" description="Gly residues" evidence="1">
    <location>
        <begin position="304"/>
        <end position="313"/>
    </location>
</feature>
<feature type="compositionally biased region" description="Basic and acidic residues" evidence="1">
    <location>
        <begin position="277"/>
        <end position="297"/>
    </location>
</feature>
<proteinExistence type="predicted"/>
<feature type="compositionally biased region" description="Basic and acidic residues" evidence="1">
    <location>
        <begin position="154"/>
        <end position="185"/>
    </location>
</feature>
<evidence type="ECO:0000256" key="1">
    <source>
        <dbReference type="SAM" id="MobiDB-lite"/>
    </source>
</evidence>
<evidence type="ECO:0000313" key="2">
    <source>
        <dbReference type="EMBL" id="CAA9558249.1"/>
    </source>
</evidence>
<accession>A0A6J4UWM0</accession>
<feature type="non-terminal residue" evidence="2">
    <location>
        <position position="324"/>
    </location>
</feature>
<feature type="compositionally biased region" description="Basic and acidic residues" evidence="1">
    <location>
        <begin position="315"/>
        <end position="324"/>
    </location>
</feature>
<feature type="region of interest" description="Disordered" evidence="1">
    <location>
        <begin position="258"/>
        <end position="324"/>
    </location>
</feature>
<feature type="compositionally biased region" description="Low complexity" evidence="1">
    <location>
        <begin position="1"/>
        <end position="11"/>
    </location>
</feature>
<gene>
    <name evidence="2" type="ORF">AVDCRST_MAG18-858</name>
</gene>
<name>A0A6J4UWM0_9BACT</name>
<feature type="compositionally biased region" description="Basic residues" evidence="1">
    <location>
        <begin position="78"/>
        <end position="88"/>
    </location>
</feature>
<feature type="region of interest" description="Disordered" evidence="1">
    <location>
        <begin position="70"/>
        <end position="228"/>
    </location>
</feature>
<sequence length="324" mass="34058">GIAQRTPPTGAGDDGLDGDAGLPGVRAAGRYAGHVRVLGAGGAGAGDGAGGVRRADQLHRHGGIVWRRRGRAADWHRHQGVGRRPRRGRAGDQGRPRPQDRRVHRRPDAALGRAQPAVVESRSAATRLPARSGARLVRGVERAGGGGRGVGAAEGRRGDRALGRRTGSDRRGDPLRRDRRVRGGDHPQPLHPRQPHRRAALARLRRARRGGGERRALRQRDAGEGAGCLPALRLSAGVARADRAGPAVGGDLRAAWRAAGGGGAPVLDPRSARWHHDRRDDQAGAARADRRTGDPPHPRRPLAGVGGGCGPGGRRSRDGSLEEV</sequence>
<feature type="compositionally biased region" description="Basic residues" evidence="1">
    <location>
        <begin position="193"/>
        <end position="209"/>
    </location>
</feature>
<feature type="non-terminal residue" evidence="2">
    <location>
        <position position="1"/>
    </location>
</feature>
<dbReference type="AlphaFoldDB" id="A0A6J4UWM0"/>
<reference evidence="2" key="1">
    <citation type="submission" date="2020-02" db="EMBL/GenBank/DDBJ databases">
        <authorList>
            <person name="Meier V. D."/>
        </authorList>
    </citation>
    <scope>NUCLEOTIDE SEQUENCE</scope>
    <source>
        <strain evidence="2">AVDCRST_MAG18</strain>
    </source>
</reference>
<feature type="region of interest" description="Disordered" evidence="1">
    <location>
        <begin position="1"/>
        <end position="25"/>
    </location>
</feature>
<feature type="compositionally biased region" description="Basic and acidic residues" evidence="1">
    <location>
        <begin position="89"/>
        <end position="101"/>
    </location>
</feature>
<protein>
    <submittedName>
        <fullName evidence="2">Aldo/keto reductase</fullName>
    </submittedName>
</protein>
<dbReference type="EMBL" id="CADCWN010000059">
    <property type="protein sequence ID" value="CAA9558249.1"/>
    <property type="molecule type" value="Genomic_DNA"/>
</dbReference>
<feature type="compositionally biased region" description="Basic and acidic residues" evidence="1">
    <location>
        <begin position="210"/>
        <end position="223"/>
    </location>
</feature>